<dbReference type="PROSITE" id="PS51257">
    <property type="entry name" value="PROKAR_LIPOPROTEIN"/>
    <property type="match status" value="1"/>
</dbReference>
<dbReference type="InterPro" id="IPR021395">
    <property type="entry name" value="DUF3035"/>
</dbReference>
<dbReference type="Pfam" id="PF11233">
    <property type="entry name" value="DUF3035"/>
    <property type="match status" value="1"/>
</dbReference>
<name>A0A3B0YIT8_9ZZZZ</name>
<dbReference type="AlphaFoldDB" id="A0A3B0YIT8"/>
<reference evidence="1" key="1">
    <citation type="submission" date="2018-06" db="EMBL/GenBank/DDBJ databases">
        <authorList>
            <person name="Zhirakovskaya E."/>
        </authorList>
    </citation>
    <scope>NUCLEOTIDE SEQUENCE</scope>
</reference>
<evidence type="ECO:0008006" key="2">
    <source>
        <dbReference type="Google" id="ProtNLM"/>
    </source>
</evidence>
<protein>
    <recommendedName>
        <fullName evidence="2">DUF3035 domain-containing protein</fullName>
    </recommendedName>
</protein>
<organism evidence="1">
    <name type="scientific">hydrothermal vent metagenome</name>
    <dbReference type="NCBI Taxonomy" id="652676"/>
    <lineage>
        <taxon>unclassified sequences</taxon>
        <taxon>metagenomes</taxon>
        <taxon>ecological metagenomes</taxon>
    </lineage>
</organism>
<evidence type="ECO:0000313" key="1">
    <source>
        <dbReference type="EMBL" id="VAW80878.1"/>
    </source>
</evidence>
<gene>
    <name evidence="1" type="ORF">MNBD_GAMMA15-790</name>
</gene>
<proteinExistence type="predicted"/>
<dbReference type="EMBL" id="UOFN01000133">
    <property type="protein sequence ID" value="VAW80878.1"/>
    <property type="molecule type" value="Genomic_DNA"/>
</dbReference>
<sequence length="183" mass="19480">MTWFKTSVAVLAITGLGLTSCASLGRAAGSGKSKPDEFRVLTKAPLEIPPEYNLLPPRPGEPRPQDLAASHAARIAILGGDGSASSTVGEQVFIARARGDLTDNSIRAQLDSETNRQTTKSNSFADRILFWRGGDTYVEDGTMLDADAEAERIRRKELGDSATGGGEVVIRKAGRSRIKLPGL</sequence>
<accession>A0A3B0YIT8</accession>